<evidence type="ECO:0000313" key="7">
    <source>
        <dbReference type="Proteomes" id="UP000192247"/>
    </source>
</evidence>
<feature type="transmembrane region" description="Helical" evidence="5">
    <location>
        <begin position="189"/>
        <end position="209"/>
    </location>
</feature>
<keyword evidence="3 5" id="KW-1133">Transmembrane helix</keyword>
<evidence type="ECO:0000256" key="2">
    <source>
        <dbReference type="ARBA" id="ARBA00022692"/>
    </source>
</evidence>
<evidence type="ECO:0000256" key="3">
    <source>
        <dbReference type="ARBA" id="ARBA00022989"/>
    </source>
</evidence>
<sequence length="340" mass="38771">GIIVLMTAVYTNISESCPPDCRKARFLMIHFFMFLPTVAAMAAGGVLYNRIGIFYMAMGSSVVLVLPFFLLLFFCEDVEKFDDAKRDDWRAILRHSTGLRVLKQSFSYLTRPRPCYARAQLYCMFVCLMIGVMGITDATDFNYIYFSHLYQWDVSEYTRINAIATTAVFILSIPNMLLFTKVFRQSDPAMIFVGFTFFALKYFILSLIYLNIGLYYVQLVVGLPFIVAMISIRSHMSCLLASHEVTVVFALASAFEPLVPIAADAARTLIYDASVRYFPGLVYAVQSAVFLIPAFLAILCTLWTRCYSFPEYESLEEEVRDEEKLKKNVHSRDTQRVGYG</sequence>
<feature type="non-terminal residue" evidence="6">
    <location>
        <position position="1"/>
    </location>
</feature>
<feature type="transmembrane region" description="Helical" evidence="5">
    <location>
        <begin position="121"/>
        <end position="145"/>
    </location>
</feature>
<evidence type="ECO:0000256" key="1">
    <source>
        <dbReference type="ARBA" id="ARBA00004141"/>
    </source>
</evidence>
<dbReference type="GO" id="GO:0016020">
    <property type="term" value="C:membrane"/>
    <property type="evidence" value="ECO:0007669"/>
    <property type="project" value="UniProtKB-SubCell"/>
</dbReference>
<dbReference type="OrthoDB" id="6506707at2759"/>
<keyword evidence="7" id="KW-1185">Reference proteome</keyword>
<feature type="transmembrane region" description="Helical" evidence="5">
    <location>
        <begin position="26"/>
        <end position="47"/>
    </location>
</feature>
<keyword evidence="4 5" id="KW-0472">Membrane</keyword>
<gene>
    <name evidence="6" type="ORF">BIW11_01902</name>
</gene>
<evidence type="ECO:0000256" key="5">
    <source>
        <dbReference type="SAM" id="Phobius"/>
    </source>
</evidence>
<evidence type="ECO:0000256" key="4">
    <source>
        <dbReference type="ARBA" id="ARBA00023136"/>
    </source>
</evidence>
<dbReference type="PANTHER" id="PTHR23507">
    <property type="entry name" value="ZGC:174356"/>
    <property type="match status" value="1"/>
</dbReference>
<dbReference type="EMBL" id="MNPL01022059">
    <property type="protein sequence ID" value="OQR69129.1"/>
    <property type="molecule type" value="Genomic_DNA"/>
</dbReference>
<keyword evidence="2 5" id="KW-0812">Transmembrane</keyword>
<feature type="transmembrane region" description="Helical" evidence="5">
    <location>
        <begin position="53"/>
        <end position="75"/>
    </location>
</feature>
<dbReference type="PANTHER" id="PTHR23507:SF1">
    <property type="entry name" value="FI18259P1-RELATED"/>
    <property type="match status" value="1"/>
</dbReference>
<organism evidence="6 7">
    <name type="scientific">Tropilaelaps mercedesae</name>
    <dbReference type="NCBI Taxonomy" id="418985"/>
    <lineage>
        <taxon>Eukaryota</taxon>
        <taxon>Metazoa</taxon>
        <taxon>Ecdysozoa</taxon>
        <taxon>Arthropoda</taxon>
        <taxon>Chelicerata</taxon>
        <taxon>Arachnida</taxon>
        <taxon>Acari</taxon>
        <taxon>Parasitiformes</taxon>
        <taxon>Mesostigmata</taxon>
        <taxon>Gamasina</taxon>
        <taxon>Dermanyssoidea</taxon>
        <taxon>Laelapidae</taxon>
        <taxon>Tropilaelaps</taxon>
    </lineage>
</organism>
<protein>
    <submittedName>
        <fullName evidence="6">Solute carrier family 46 member 3-like</fullName>
    </submittedName>
</protein>
<dbReference type="AlphaFoldDB" id="A0A1V9X6A3"/>
<name>A0A1V9X6A3_9ACAR</name>
<feature type="transmembrane region" description="Helical" evidence="5">
    <location>
        <begin position="245"/>
        <end position="263"/>
    </location>
</feature>
<comment type="subcellular location">
    <subcellularLocation>
        <location evidence="1">Membrane</location>
        <topology evidence="1">Multi-pass membrane protein</topology>
    </subcellularLocation>
</comment>
<dbReference type="Proteomes" id="UP000192247">
    <property type="component" value="Unassembled WGS sequence"/>
</dbReference>
<dbReference type="Gene3D" id="1.20.1250.20">
    <property type="entry name" value="MFS general substrate transporter like domains"/>
    <property type="match status" value="1"/>
</dbReference>
<feature type="transmembrane region" description="Helical" evidence="5">
    <location>
        <begin position="283"/>
        <end position="304"/>
    </location>
</feature>
<dbReference type="SUPFAM" id="SSF103473">
    <property type="entry name" value="MFS general substrate transporter"/>
    <property type="match status" value="1"/>
</dbReference>
<dbReference type="InParanoid" id="A0A1V9X6A3"/>
<comment type="caution">
    <text evidence="6">The sequence shown here is derived from an EMBL/GenBank/DDBJ whole genome shotgun (WGS) entry which is preliminary data.</text>
</comment>
<evidence type="ECO:0000313" key="6">
    <source>
        <dbReference type="EMBL" id="OQR69129.1"/>
    </source>
</evidence>
<dbReference type="InterPro" id="IPR036259">
    <property type="entry name" value="MFS_trans_sf"/>
</dbReference>
<dbReference type="GO" id="GO:0022857">
    <property type="term" value="F:transmembrane transporter activity"/>
    <property type="evidence" value="ECO:0007669"/>
    <property type="project" value="TreeGrafter"/>
</dbReference>
<proteinExistence type="predicted"/>
<accession>A0A1V9X6A3</accession>
<feature type="transmembrane region" description="Helical" evidence="5">
    <location>
        <begin position="215"/>
        <end position="233"/>
    </location>
</feature>
<feature type="transmembrane region" description="Helical" evidence="5">
    <location>
        <begin position="157"/>
        <end position="177"/>
    </location>
</feature>
<reference evidence="6 7" key="1">
    <citation type="journal article" date="2017" name="Gigascience">
        <title>Draft genome of the honey bee ectoparasitic mite, Tropilaelaps mercedesae, is shaped by the parasitic life history.</title>
        <authorList>
            <person name="Dong X."/>
            <person name="Armstrong S.D."/>
            <person name="Xia D."/>
            <person name="Makepeace B.L."/>
            <person name="Darby A.C."/>
            <person name="Kadowaki T."/>
        </authorList>
    </citation>
    <scope>NUCLEOTIDE SEQUENCE [LARGE SCALE GENOMIC DNA]</scope>
    <source>
        <strain evidence="6">Wuxi-XJTLU</strain>
    </source>
</reference>